<dbReference type="EMBL" id="CP077074">
    <property type="protein sequence ID" value="QXH39379.1"/>
    <property type="molecule type" value="Genomic_DNA"/>
</dbReference>
<reference evidence="6" key="1">
    <citation type="submission" date="2021-06" db="EMBL/GenBank/DDBJ databases">
        <title>Updating the genus Pseudomonas: Description of 43 new species and partition of the Pseudomonas putida group.</title>
        <authorList>
            <person name="Girard L."/>
            <person name="Lood C."/>
            <person name="Vandamme P."/>
            <person name="Rokni-Zadeh H."/>
            <person name="van Noort V."/>
            <person name="Hofte M."/>
            <person name="Lavigne R."/>
            <person name="De Mot R."/>
        </authorList>
    </citation>
    <scope>NUCLEOTIDE SEQUENCE</scope>
    <source>
        <strain evidence="6">CMR12a</strain>
    </source>
</reference>
<evidence type="ECO:0000259" key="5">
    <source>
        <dbReference type="PROSITE" id="PS50931"/>
    </source>
</evidence>
<dbReference type="Proteomes" id="UP000693952">
    <property type="component" value="Chromosome"/>
</dbReference>
<dbReference type="Pfam" id="PF03466">
    <property type="entry name" value="LysR_substrate"/>
    <property type="match status" value="1"/>
</dbReference>
<dbReference type="PANTHER" id="PTHR30126">
    <property type="entry name" value="HTH-TYPE TRANSCRIPTIONAL REGULATOR"/>
    <property type="match status" value="1"/>
</dbReference>
<dbReference type="Pfam" id="PF00126">
    <property type="entry name" value="HTH_1"/>
    <property type="match status" value="1"/>
</dbReference>
<dbReference type="PANTHER" id="PTHR30126:SF40">
    <property type="entry name" value="HTH-TYPE TRANSCRIPTIONAL REGULATOR GLTR"/>
    <property type="match status" value="1"/>
</dbReference>
<feature type="domain" description="HTH lysR-type" evidence="5">
    <location>
        <begin position="1"/>
        <end position="58"/>
    </location>
</feature>
<sequence length="285" mass="32232">MKLSQLSFFCAVVEHGTIAAAAAQLHCVPSNITTRLRELEGQLDVVLFNREKNRLLVTPEGRLLYRNAKQILAMTADTQSLFSSEKPHGVLRVGALDVALANHLPPRLSRYRRENPTVELHIRPEHSMLLERLLMEGEMDLILTDGPIEHPLLASRLAFRERLLLVTPTKLSAPSTEELEHLELYVFGHTCHYRRQVDHWLETCDIKPRVALEIESYPNIFACIEAGLGFACVPESVVNQFSLTHKGFYAQHIQGLGSSDIHFVWRKQQASPLIQGFIESIESTL</sequence>
<evidence type="ECO:0000256" key="4">
    <source>
        <dbReference type="ARBA" id="ARBA00023163"/>
    </source>
</evidence>
<organism evidence="6 7">
    <name type="scientific">Pseudomonas sessilinigenes</name>
    <dbReference type="NCBI Taxonomy" id="658629"/>
    <lineage>
        <taxon>Bacteria</taxon>
        <taxon>Pseudomonadati</taxon>
        <taxon>Pseudomonadota</taxon>
        <taxon>Gammaproteobacteria</taxon>
        <taxon>Pseudomonadales</taxon>
        <taxon>Pseudomonadaceae</taxon>
        <taxon>Pseudomonas</taxon>
    </lineage>
</organism>
<keyword evidence="3" id="KW-0238">DNA-binding</keyword>
<dbReference type="PROSITE" id="PS50931">
    <property type="entry name" value="HTH_LYSR"/>
    <property type="match status" value="1"/>
</dbReference>
<accession>A0ABX8MJ90</accession>
<name>A0ABX8MJ90_9PSED</name>
<evidence type="ECO:0000256" key="1">
    <source>
        <dbReference type="ARBA" id="ARBA00009437"/>
    </source>
</evidence>
<gene>
    <name evidence="6" type="ORF">KSS89_24600</name>
</gene>
<dbReference type="InterPro" id="IPR000847">
    <property type="entry name" value="LysR_HTH_N"/>
</dbReference>
<keyword evidence="2" id="KW-0805">Transcription regulation</keyword>
<evidence type="ECO:0000313" key="6">
    <source>
        <dbReference type="EMBL" id="QXH39379.1"/>
    </source>
</evidence>
<protein>
    <submittedName>
        <fullName evidence="6">LysR family transcriptional regulator</fullName>
    </submittedName>
</protein>
<dbReference type="InterPro" id="IPR005119">
    <property type="entry name" value="LysR_subst-bd"/>
</dbReference>
<proteinExistence type="inferred from homology"/>
<dbReference type="RefSeq" id="WP_124347634.1">
    <property type="nucleotide sequence ID" value="NZ_CP027706.1"/>
</dbReference>
<dbReference type="SUPFAM" id="SSF46785">
    <property type="entry name" value="Winged helix' DNA-binding domain"/>
    <property type="match status" value="1"/>
</dbReference>
<comment type="similarity">
    <text evidence="1">Belongs to the LysR transcriptional regulatory family.</text>
</comment>
<evidence type="ECO:0000313" key="7">
    <source>
        <dbReference type="Proteomes" id="UP000693952"/>
    </source>
</evidence>
<evidence type="ECO:0000256" key="3">
    <source>
        <dbReference type="ARBA" id="ARBA00023125"/>
    </source>
</evidence>
<dbReference type="Gene3D" id="1.10.10.10">
    <property type="entry name" value="Winged helix-like DNA-binding domain superfamily/Winged helix DNA-binding domain"/>
    <property type="match status" value="1"/>
</dbReference>
<keyword evidence="7" id="KW-1185">Reference proteome</keyword>
<evidence type="ECO:0000256" key="2">
    <source>
        <dbReference type="ARBA" id="ARBA00023015"/>
    </source>
</evidence>
<dbReference type="Gene3D" id="3.40.190.290">
    <property type="match status" value="1"/>
</dbReference>
<dbReference type="InterPro" id="IPR036388">
    <property type="entry name" value="WH-like_DNA-bd_sf"/>
</dbReference>
<dbReference type="SUPFAM" id="SSF53850">
    <property type="entry name" value="Periplasmic binding protein-like II"/>
    <property type="match status" value="1"/>
</dbReference>
<keyword evidence="4" id="KW-0804">Transcription</keyword>
<dbReference type="InterPro" id="IPR036390">
    <property type="entry name" value="WH_DNA-bd_sf"/>
</dbReference>